<protein>
    <submittedName>
        <fullName evidence="2">Uncharacterized protein</fullName>
    </submittedName>
</protein>
<reference evidence="2 3" key="1">
    <citation type="journal article" date="2012" name="Genome Biol.">
        <title>Genome and low-iron response of an oceanic diatom adapted to chronic iron limitation.</title>
        <authorList>
            <person name="Lommer M."/>
            <person name="Specht M."/>
            <person name="Roy A.S."/>
            <person name="Kraemer L."/>
            <person name="Andreson R."/>
            <person name="Gutowska M.A."/>
            <person name="Wolf J."/>
            <person name="Bergner S.V."/>
            <person name="Schilhabel M.B."/>
            <person name="Klostermeier U.C."/>
            <person name="Beiko R.G."/>
            <person name="Rosenstiel P."/>
            <person name="Hippler M."/>
            <person name="Laroche J."/>
        </authorList>
    </citation>
    <scope>NUCLEOTIDE SEQUENCE [LARGE SCALE GENOMIC DNA]</scope>
    <source>
        <strain evidence="2 3">CCMP1005</strain>
    </source>
</reference>
<evidence type="ECO:0000313" key="2">
    <source>
        <dbReference type="EMBL" id="EJK58488.1"/>
    </source>
</evidence>
<dbReference type="AlphaFoldDB" id="K0RXG6"/>
<keyword evidence="3" id="KW-1185">Reference proteome</keyword>
<name>K0RXG6_THAOC</name>
<sequence length="54" mass="6333">MHKKPATSRQEARDSRQSANQRAKIEELSYRYTLHVVENHELAFRRPRVPSASV</sequence>
<dbReference type="EMBL" id="AGNL01025077">
    <property type="protein sequence ID" value="EJK58488.1"/>
    <property type="molecule type" value="Genomic_DNA"/>
</dbReference>
<dbReference type="Proteomes" id="UP000266841">
    <property type="component" value="Unassembled WGS sequence"/>
</dbReference>
<accession>K0RXG6</accession>
<organism evidence="2 3">
    <name type="scientific">Thalassiosira oceanica</name>
    <name type="common">Marine diatom</name>
    <dbReference type="NCBI Taxonomy" id="159749"/>
    <lineage>
        <taxon>Eukaryota</taxon>
        <taxon>Sar</taxon>
        <taxon>Stramenopiles</taxon>
        <taxon>Ochrophyta</taxon>
        <taxon>Bacillariophyta</taxon>
        <taxon>Coscinodiscophyceae</taxon>
        <taxon>Thalassiosirophycidae</taxon>
        <taxon>Thalassiosirales</taxon>
        <taxon>Thalassiosiraceae</taxon>
        <taxon>Thalassiosira</taxon>
    </lineage>
</organism>
<feature type="region of interest" description="Disordered" evidence="1">
    <location>
        <begin position="1"/>
        <end position="24"/>
    </location>
</feature>
<feature type="non-terminal residue" evidence="2">
    <location>
        <position position="54"/>
    </location>
</feature>
<gene>
    <name evidence="2" type="ORF">THAOC_21379</name>
</gene>
<evidence type="ECO:0000256" key="1">
    <source>
        <dbReference type="SAM" id="MobiDB-lite"/>
    </source>
</evidence>
<evidence type="ECO:0000313" key="3">
    <source>
        <dbReference type="Proteomes" id="UP000266841"/>
    </source>
</evidence>
<comment type="caution">
    <text evidence="2">The sequence shown here is derived from an EMBL/GenBank/DDBJ whole genome shotgun (WGS) entry which is preliminary data.</text>
</comment>
<proteinExistence type="predicted"/>